<evidence type="ECO:0000256" key="5">
    <source>
        <dbReference type="PROSITE-ProRule" id="PRU00560"/>
    </source>
</evidence>
<dbReference type="GO" id="GO:0000725">
    <property type="term" value="P:recombinational repair"/>
    <property type="evidence" value="ECO:0007669"/>
    <property type="project" value="TreeGrafter"/>
</dbReference>
<dbReference type="GO" id="GO:0016787">
    <property type="term" value="F:hydrolase activity"/>
    <property type="evidence" value="ECO:0007669"/>
    <property type="project" value="UniProtKB-UniRule"/>
</dbReference>
<evidence type="ECO:0000256" key="3">
    <source>
        <dbReference type="ARBA" id="ARBA00022806"/>
    </source>
</evidence>
<dbReference type="GO" id="GO:0043138">
    <property type="term" value="F:3'-5' DNA helicase activity"/>
    <property type="evidence" value="ECO:0007669"/>
    <property type="project" value="TreeGrafter"/>
</dbReference>
<keyword evidence="8" id="KW-1185">Reference proteome</keyword>
<dbReference type="Pfam" id="PF13245">
    <property type="entry name" value="AAA_19"/>
    <property type="match status" value="1"/>
</dbReference>
<dbReference type="InterPro" id="IPR000212">
    <property type="entry name" value="DNA_helicase_UvrD/REP"/>
</dbReference>
<evidence type="ECO:0000256" key="2">
    <source>
        <dbReference type="ARBA" id="ARBA00022801"/>
    </source>
</evidence>
<keyword evidence="4 5" id="KW-0067">ATP-binding</keyword>
<comment type="caution">
    <text evidence="7">The sequence shown here is derived from an EMBL/GenBank/DDBJ whole genome shotgun (WGS) entry which is preliminary data.</text>
</comment>
<feature type="domain" description="UvrD-like helicase ATP-binding" evidence="6">
    <location>
        <begin position="4"/>
        <end position="255"/>
    </location>
</feature>
<keyword evidence="2 5" id="KW-0378">Hydrolase</keyword>
<dbReference type="GO" id="GO:0003677">
    <property type="term" value="F:DNA binding"/>
    <property type="evidence" value="ECO:0007669"/>
    <property type="project" value="InterPro"/>
</dbReference>
<keyword evidence="1 5" id="KW-0547">Nucleotide-binding</keyword>
<dbReference type="PANTHER" id="PTHR11070:SF3">
    <property type="entry name" value="DNA 3'-5' HELICASE"/>
    <property type="match status" value="1"/>
</dbReference>
<accession>A0A1Q8T9T2</accession>
<dbReference type="EMBL" id="MSDQ01000035">
    <property type="protein sequence ID" value="OLO10435.1"/>
    <property type="molecule type" value="Genomic_DNA"/>
</dbReference>
<dbReference type="Proteomes" id="UP000186806">
    <property type="component" value="Unassembled WGS sequence"/>
</dbReference>
<name>A0A1Q8T9T2_9GAMM</name>
<evidence type="ECO:0000313" key="7">
    <source>
        <dbReference type="EMBL" id="OLO10435.1"/>
    </source>
</evidence>
<organism evidence="7 8">
    <name type="scientific">Chromohalobacter japonicus</name>
    <dbReference type="NCBI Taxonomy" id="223900"/>
    <lineage>
        <taxon>Bacteria</taxon>
        <taxon>Pseudomonadati</taxon>
        <taxon>Pseudomonadota</taxon>
        <taxon>Gammaproteobacteria</taxon>
        <taxon>Oceanospirillales</taxon>
        <taxon>Halomonadaceae</taxon>
        <taxon>Chromohalobacter</taxon>
    </lineage>
</organism>
<dbReference type="GO" id="GO:0005524">
    <property type="term" value="F:ATP binding"/>
    <property type="evidence" value="ECO:0007669"/>
    <property type="project" value="UniProtKB-UniRule"/>
</dbReference>
<dbReference type="Gene3D" id="3.40.50.300">
    <property type="entry name" value="P-loop containing nucleotide triphosphate hydrolases"/>
    <property type="match status" value="2"/>
</dbReference>
<dbReference type="PROSITE" id="PS51198">
    <property type="entry name" value="UVRD_HELICASE_ATP_BIND"/>
    <property type="match status" value="1"/>
</dbReference>
<dbReference type="RefSeq" id="WP_075370052.1">
    <property type="nucleotide sequence ID" value="NZ_MSDQ01000035.1"/>
</dbReference>
<dbReference type="InterPro" id="IPR027417">
    <property type="entry name" value="P-loop_NTPase"/>
</dbReference>
<dbReference type="SUPFAM" id="SSF52540">
    <property type="entry name" value="P-loop containing nucleoside triphosphate hydrolases"/>
    <property type="match status" value="1"/>
</dbReference>
<gene>
    <name evidence="7" type="ORF">BTW10_14740</name>
</gene>
<evidence type="ECO:0000313" key="8">
    <source>
        <dbReference type="Proteomes" id="UP000186806"/>
    </source>
</evidence>
<evidence type="ECO:0000259" key="6">
    <source>
        <dbReference type="PROSITE" id="PS51198"/>
    </source>
</evidence>
<dbReference type="AlphaFoldDB" id="A0A1Q8T9T2"/>
<dbReference type="InterPro" id="IPR014016">
    <property type="entry name" value="UvrD-like_ATP-bd"/>
</dbReference>
<protein>
    <submittedName>
        <fullName evidence="7">DNA/RNA helicase</fullName>
    </submittedName>
</protein>
<reference evidence="7 8" key="1">
    <citation type="submission" date="2016-12" db="EMBL/GenBank/DDBJ databases">
        <title>Draft genome sequences of strains Salinicola socius SMB35, Salinicola sp. MH3R3-1 and Chromohalobacter sp. SMB17 from the Verkhnekamsk potash mining region of Russia.</title>
        <authorList>
            <person name="Mavrodi D.V."/>
            <person name="Olsson B.E."/>
            <person name="Korsakova E.S."/>
            <person name="Pyankova A."/>
            <person name="Mavrodi O.V."/>
            <person name="Plotnikova E.G."/>
        </authorList>
    </citation>
    <scope>NUCLEOTIDE SEQUENCE [LARGE SCALE GENOMIC DNA]</scope>
    <source>
        <strain evidence="7 8">SMB17</strain>
    </source>
</reference>
<evidence type="ECO:0000256" key="4">
    <source>
        <dbReference type="ARBA" id="ARBA00022840"/>
    </source>
</evidence>
<keyword evidence="3 5" id="KW-0347">Helicase</keyword>
<feature type="binding site" evidence="5">
    <location>
        <begin position="25"/>
        <end position="32"/>
    </location>
    <ligand>
        <name>ATP</name>
        <dbReference type="ChEBI" id="CHEBI:30616"/>
    </ligand>
</feature>
<dbReference type="PANTHER" id="PTHR11070">
    <property type="entry name" value="UVRD / RECB / PCRA DNA HELICASE FAMILY MEMBER"/>
    <property type="match status" value="1"/>
</dbReference>
<proteinExistence type="predicted"/>
<evidence type="ECO:0000256" key="1">
    <source>
        <dbReference type="ARBA" id="ARBA00022741"/>
    </source>
</evidence>
<sequence>MNEWSEETRCILGLVRSKNCFLLSGGAGSGKTYTLVETIRALTQLEPSSRIACITYTNAAADEIRDRAGARGLWVSTIHDFMWENIKRHQTELKQVLRELIQSDDPTLSRFTISGADLTREDIINDLVDEIKYREYVKIKDGIISHDEVLILASRMFERYPKLCRIVGDLHNHIFVDEYQDTSPLVVKILLDSVRSAASSCVIGFFGDAMQAIYPGTVGSLHDRVETKEITEIKKEQNRRNPQLVIDLANQIRTDGIEQHPSDDPAAPNMFCGSVCKGVIRFMYSSSASIEKVREKLSWEVEGSKELNLTHNLIASQAGFGKLMEAYDGDKILAFVKRIKNYLKENVEENPREGSTFGEVVDALQAGKKGSELNRVSPTPAMQTYIDDHPADMKMARETLYEKISRIYVSKDQLLDDTKDSPDAKSRPGSQRDELIQHLFRIQGCIHAYQDRKYSEFIRLTDFSLRSAADKVFLRDAISKLAGDEKNLIGDVIEQAEVAGLIKKDDRLIRFQEEKAYIYARVARLLFSEFQNLYGYLEGHTPFSTQHKTKGREYQRVLVVLDNGGWNNYNFKNLFEGVGSDSVRERTSKIFYVCCTRAMEELAVFYHNPTDAVITKAKEWFGDENVVNLDAS</sequence>
<dbReference type="GO" id="GO:0005829">
    <property type="term" value="C:cytosol"/>
    <property type="evidence" value="ECO:0007669"/>
    <property type="project" value="TreeGrafter"/>
</dbReference>